<gene>
    <name evidence="1" type="ORF">E5329_04365</name>
</gene>
<evidence type="ECO:0000313" key="1">
    <source>
        <dbReference type="EMBL" id="TGY97611.1"/>
    </source>
</evidence>
<dbReference type="EMBL" id="SRYA01000006">
    <property type="protein sequence ID" value="TGY97611.1"/>
    <property type="molecule type" value="Genomic_DNA"/>
</dbReference>
<accession>A0AC61RZV3</accession>
<keyword evidence="2" id="KW-1185">Reference proteome</keyword>
<dbReference type="Proteomes" id="UP000304953">
    <property type="component" value="Unassembled WGS sequence"/>
</dbReference>
<proteinExistence type="predicted"/>
<evidence type="ECO:0000313" key="2">
    <source>
        <dbReference type="Proteomes" id="UP000304953"/>
    </source>
</evidence>
<reference evidence="1" key="1">
    <citation type="submission" date="2019-04" db="EMBL/GenBank/DDBJ databases">
        <title>Microbes associate with the intestines of laboratory mice.</title>
        <authorList>
            <person name="Navarre W."/>
            <person name="Wong E."/>
            <person name="Huang K."/>
            <person name="Tropini C."/>
            <person name="Ng K."/>
            <person name="Yu B."/>
        </authorList>
    </citation>
    <scope>NUCLEOTIDE SEQUENCE</scope>
    <source>
        <strain evidence="1">NM01_1-7b</strain>
    </source>
</reference>
<organism evidence="1 2">
    <name type="scientific">Petralouisia muris</name>
    <dbReference type="NCBI Taxonomy" id="3032872"/>
    <lineage>
        <taxon>Bacteria</taxon>
        <taxon>Bacillati</taxon>
        <taxon>Bacillota</taxon>
        <taxon>Clostridia</taxon>
        <taxon>Lachnospirales</taxon>
        <taxon>Lachnospiraceae</taxon>
        <taxon>Petralouisia</taxon>
    </lineage>
</organism>
<protein>
    <submittedName>
        <fullName evidence="1">Transglutaminase domain-containing protein</fullName>
    </submittedName>
</protein>
<comment type="caution">
    <text evidence="1">The sequence shown here is derived from an EMBL/GenBank/DDBJ whole genome shotgun (WGS) entry which is preliminary data.</text>
</comment>
<name>A0AC61RZV3_9FIRM</name>
<sequence>MFSEKLQNYAQQKYDSRIKWMAHRQKVISEREAQNHSIRPPWMKHLLEEIQRKLESCTWEEQILMKFFYGTMPLRDLAEYEFEVFLDFVRHGILLYQTVEWCRRLPEEIFLNDVLYYRINSENIEACRPFFYGKLKGRIQAKTLEEAVLEINYWCAKQASYEASDLRTISPMGMYRAGAGRCGEESTFAVTAFRSVGIPARQVYAPWWAHCDDNHAWVEVYVNQTWHFLGACEPEERLDKGWFVNASSRALMVHARNFSDFGSAFSVSEHSGTGEDAYNGEWFQEGELPCYQNVTMRYAKTRELQITVLESDGSPAEHAWVSVEVLNGAQYQSIAALETDEEGKAALRIGLGTVHLWVVKEGRAGEALLNVETCSQARVEIGVCRMERPCAEPGPSGQCSAQGDTAIPQWSDIDFHAPKENLPESGNGIGKTEHFGLKETTLPSSDALTGSRAINRDRIRRAAMLRTERIEGYYQEELAEKYPGEQEILRLAAGNFSQLYQFLEQDANPDRKWLLHSLSPKDYKDARADILEEHLQYASVYRSVWMEEEAENSRAALSDEALQCDAGYQKKLGDREIYMKYILCPRIFFEELTCYRKELSAYFSEEEKELFRKNPKGIWDYIKSHIKYEERMDYRTIYSTPVSVLKLQSGTPVSQKILCTAICRTLGIPARISQPEQEVEIYKNGSFVKLTGTAPEPCGKNPVSQAMLTLKREKEEEWNYSQNWTIARFGQGQFTTLDYQDVEFEGMELKLELEPGYYRILTATRLPNGNQLAAECRIFLNKGQNLELPLKMRTGRLEELLMCSHFKDFGVLADGKRMPVSAWMKGDVHILAFLEPGEEPTEHVLNEILQQQESFRRMGVNICFLLREGNVRKTAAWDKTIAALPKARIFQASFEDVVEPLARSMYTDPEKLPLLVIVNPGLQGVYACSGYRVGSVKLMLELLKVNRSRWQEL</sequence>